<keyword evidence="2" id="KW-0004">4Fe-4S</keyword>
<keyword evidence="15" id="KW-0413">Isomerase</keyword>
<dbReference type="NCBIfam" id="TIGR01407">
    <property type="entry name" value="dinG_rel"/>
    <property type="match status" value="1"/>
</dbReference>
<feature type="domain" description="Helicase C-terminal" evidence="21">
    <location>
        <begin position="782"/>
        <end position="957"/>
    </location>
</feature>
<comment type="similarity">
    <text evidence="17 18">Belongs to the helicase family. DinG subfamily. Type 2 sub-subfamily.</text>
</comment>
<dbReference type="PANTHER" id="PTHR11472:SF34">
    <property type="entry name" value="REGULATOR OF TELOMERE ELONGATION HELICASE 1"/>
    <property type="match status" value="1"/>
</dbReference>
<keyword evidence="23" id="KW-1185">Reference proteome</keyword>
<dbReference type="AlphaFoldDB" id="A0A1M6NFN0"/>
<keyword evidence="5 17" id="KW-0547">Nucleotide-binding</keyword>
<keyword evidence="9 17" id="KW-0269">Exonuclease</keyword>
<keyword evidence="3 17" id="KW-0540">Nuclease</keyword>
<keyword evidence="6" id="KW-0227">DNA damage</keyword>
<keyword evidence="13" id="KW-0238">DNA-binding</keyword>
<name>A0A1M6NFN0_9FIRM</name>
<evidence type="ECO:0000313" key="23">
    <source>
        <dbReference type="Proteomes" id="UP000183997"/>
    </source>
</evidence>
<dbReference type="Gene3D" id="3.40.50.300">
    <property type="entry name" value="P-loop containing nucleotide triphosphate hydrolases"/>
    <property type="match status" value="2"/>
</dbReference>
<feature type="domain" description="Helicase ATP-binding" evidence="20">
    <location>
        <begin position="288"/>
        <end position="549"/>
    </location>
</feature>
<evidence type="ECO:0000259" key="20">
    <source>
        <dbReference type="PROSITE" id="PS51193"/>
    </source>
</evidence>
<dbReference type="CDD" id="cd06127">
    <property type="entry name" value="DEDDh"/>
    <property type="match status" value="1"/>
</dbReference>
<dbReference type="GO" id="GO:0003887">
    <property type="term" value="F:DNA-directed DNA polymerase activity"/>
    <property type="evidence" value="ECO:0007669"/>
    <property type="project" value="InterPro"/>
</dbReference>
<dbReference type="EMBL" id="FRAR01000004">
    <property type="protein sequence ID" value="SHJ94535.1"/>
    <property type="molecule type" value="Genomic_DNA"/>
</dbReference>
<evidence type="ECO:0000313" key="22">
    <source>
        <dbReference type="EMBL" id="SHJ94535.1"/>
    </source>
</evidence>
<dbReference type="Pfam" id="PF00270">
    <property type="entry name" value="DEAD"/>
    <property type="match status" value="1"/>
</dbReference>
<evidence type="ECO:0000256" key="11">
    <source>
        <dbReference type="ARBA" id="ARBA00023004"/>
    </source>
</evidence>
<evidence type="ECO:0000256" key="1">
    <source>
        <dbReference type="ARBA" id="ARBA00001966"/>
    </source>
</evidence>
<dbReference type="PROSITE" id="PS51194">
    <property type="entry name" value="HELICASE_CTER"/>
    <property type="match status" value="1"/>
</dbReference>
<keyword evidence="12" id="KW-0411">Iron-sulfur</keyword>
<dbReference type="InterPro" id="IPR014013">
    <property type="entry name" value="Helic_SF1/SF2_ATP-bd_DinG/Rad3"/>
</dbReference>
<feature type="domain" description="Helicase ATP-binding" evidence="19">
    <location>
        <begin position="310"/>
        <end position="566"/>
    </location>
</feature>
<dbReference type="Gene3D" id="3.30.420.10">
    <property type="entry name" value="Ribonuclease H-like superfamily/Ribonuclease H"/>
    <property type="match status" value="1"/>
</dbReference>
<evidence type="ECO:0000256" key="8">
    <source>
        <dbReference type="ARBA" id="ARBA00022806"/>
    </source>
</evidence>
<dbReference type="InterPro" id="IPR006554">
    <property type="entry name" value="Helicase-like_DEXD_c2"/>
</dbReference>
<dbReference type="GO" id="GO:0016887">
    <property type="term" value="F:ATP hydrolysis activity"/>
    <property type="evidence" value="ECO:0007669"/>
    <property type="project" value="RHEA"/>
</dbReference>
<evidence type="ECO:0000256" key="10">
    <source>
        <dbReference type="ARBA" id="ARBA00022840"/>
    </source>
</evidence>
<dbReference type="SMART" id="SM00487">
    <property type="entry name" value="DEXDc"/>
    <property type="match status" value="1"/>
</dbReference>
<dbReference type="InterPro" id="IPR014001">
    <property type="entry name" value="Helicase_ATP-bd"/>
</dbReference>
<evidence type="ECO:0000256" key="14">
    <source>
        <dbReference type="ARBA" id="ARBA00023204"/>
    </source>
</evidence>
<evidence type="ECO:0000256" key="3">
    <source>
        <dbReference type="ARBA" id="ARBA00022722"/>
    </source>
</evidence>
<dbReference type="SUPFAM" id="SSF53098">
    <property type="entry name" value="Ribonuclease H-like"/>
    <property type="match status" value="1"/>
</dbReference>
<dbReference type="InterPro" id="IPR012337">
    <property type="entry name" value="RNaseH-like_sf"/>
</dbReference>
<evidence type="ECO:0000259" key="19">
    <source>
        <dbReference type="PROSITE" id="PS51192"/>
    </source>
</evidence>
<evidence type="ECO:0000259" key="21">
    <source>
        <dbReference type="PROSITE" id="PS51194"/>
    </source>
</evidence>
<keyword evidence="11" id="KW-0408">Iron</keyword>
<comment type="function">
    <text evidence="17 18">3'-5' exonuclease.</text>
</comment>
<evidence type="ECO:0000256" key="7">
    <source>
        <dbReference type="ARBA" id="ARBA00022801"/>
    </source>
</evidence>
<sequence>MIKRSRRDALKMRHAGAEVPRFGAQFAQTLIEIWYKYLGVYKRMLTFVAIDLETTGLDRWHDEIIEIGLVRVEDGQETETFQSFLQPSIPLPVRIKRLTGIMDEDLKAAPNLIDVQEQILQFIGDLPLVGHNVQFDRDFLASACKCQIPNPLYDTLELSRYLLPAAANHRLGDLCKLFALDQEQQHRALADAQNSARLLIKLLEQLEGFEPELVWQMGQLLKQSGSPWYAFFHTLSNELIKKFPDRKIAPKHPGVKIDQIPVRERVQHQQRQAISIEECLRILGSGGSLAATLPRFLHRPQQCDMVTTVVQALNEMKTAVVEAGTGTGKSLAYLVPAILWARENGERVLVTTHTITLQEQLWQKDIPLLANLPEIETYAALLKGRSNYLCLRRWKAVINEAQHTPEEASFLTKTLVWLNETKTGDKSELYIPYQELEYWYSICSESEGCLGNRCRHFGASCFYNAARKRAEQADVIIVNHSLLLSDANADNHILPTYGPLIVDEAHHLESCATEHLGCQCSRVELLRWLSVTSKLLTKLEKISLTEDPESWEKNLNQSLEIRQRCRETAISFFEMVLRWLESTAGGGEGRRSLRFGVDGNLDGVKCLPPAVDSELENLLFQIKSLSQIMRQLADRLTDWSAFREDLPGTVRDLLSGITAGEDIIHNLQWICRNHQDDYVYWVEGGGEQAEVVLRSAPVEVGPLLHAKLLSEPRPVILTSATMAVDGHFKHFIKNNGLDLLPPDRLIEKLLDSPFHYNEQALLCAAKDLLQPGPAGDKEYCNQVAQAVFDISLAAQGRTLVLFTSHRILREVYQRLKEPFEGEDICLLGHELDGSRNRLVEQFKEGHRTVLFGAASFWEGVDIPGNSLSCVIIVKLPFAPPNHPVLEAKVQRIKRQGRNAFTEYQLPQAIIKFKQGFGRLIRDSQDRGAVVVLDSRLLEKRYGIKIFNSLPVKEHFRGSWQETAEKVRFWLTQKQE</sequence>
<dbReference type="InterPro" id="IPR006555">
    <property type="entry name" value="ATP-dep_Helicase_C"/>
</dbReference>
<dbReference type="EC" id="3.1.-.-" evidence="17 18"/>
<reference evidence="23" key="1">
    <citation type="submission" date="2016-11" db="EMBL/GenBank/DDBJ databases">
        <authorList>
            <person name="Varghese N."/>
            <person name="Submissions S."/>
        </authorList>
    </citation>
    <scope>NUCLEOTIDE SEQUENCE [LARGE SCALE GENOMIC DNA]</scope>
    <source>
        <strain evidence="23">DSM 10349</strain>
    </source>
</reference>
<evidence type="ECO:0000256" key="5">
    <source>
        <dbReference type="ARBA" id="ARBA00022741"/>
    </source>
</evidence>
<dbReference type="Pfam" id="PF00929">
    <property type="entry name" value="RNase_T"/>
    <property type="match status" value="1"/>
</dbReference>
<dbReference type="SUPFAM" id="SSF52540">
    <property type="entry name" value="P-loop containing nucleoside triphosphate hydrolases"/>
    <property type="match status" value="1"/>
</dbReference>
<dbReference type="InterPro" id="IPR006054">
    <property type="entry name" value="DnaQ"/>
</dbReference>
<dbReference type="InterPro" id="IPR001650">
    <property type="entry name" value="Helicase_C-like"/>
</dbReference>
<dbReference type="Pfam" id="PF06733">
    <property type="entry name" value="DEAD_2"/>
    <property type="match status" value="1"/>
</dbReference>
<evidence type="ECO:0000256" key="9">
    <source>
        <dbReference type="ARBA" id="ARBA00022839"/>
    </source>
</evidence>
<dbReference type="Proteomes" id="UP000183997">
    <property type="component" value="Unassembled WGS sequence"/>
</dbReference>
<evidence type="ECO:0000256" key="16">
    <source>
        <dbReference type="ARBA" id="ARBA00048954"/>
    </source>
</evidence>
<dbReference type="InterPro" id="IPR027417">
    <property type="entry name" value="P-loop_NTPase"/>
</dbReference>
<dbReference type="InterPro" id="IPR006310">
    <property type="entry name" value="DinG"/>
</dbReference>
<dbReference type="GO" id="GO:0003677">
    <property type="term" value="F:DNA binding"/>
    <property type="evidence" value="ECO:0007669"/>
    <property type="project" value="UniProtKB-KW"/>
</dbReference>
<evidence type="ECO:0000256" key="4">
    <source>
        <dbReference type="ARBA" id="ARBA00022723"/>
    </source>
</evidence>
<evidence type="ECO:0000256" key="12">
    <source>
        <dbReference type="ARBA" id="ARBA00023014"/>
    </source>
</evidence>
<dbReference type="InterPro" id="IPR011545">
    <property type="entry name" value="DEAD/DEAH_box_helicase_dom"/>
</dbReference>
<dbReference type="GO" id="GO:0043139">
    <property type="term" value="F:5'-3' DNA helicase activity"/>
    <property type="evidence" value="ECO:0007669"/>
    <property type="project" value="UniProtKB-EC"/>
</dbReference>
<dbReference type="NCBIfam" id="TIGR00573">
    <property type="entry name" value="dnaq"/>
    <property type="match status" value="1"/>
</dbReference>
<dbReference type="Pfam" id="PF13307">
    <property type="entry name" value="Helicase_C_2"/>
    <property type="match status" value="1"/>
</dbReference>
<dbReference type="GO" id="GO:0051539">
    <property type="term" value="F:4 iron, 4 sulfur cluster binding"/>
    <property type="evidence" value="ECO:0007669"/>
    <property type="project" value="UniProtKB-KW"/>
</dbReference>
<keyword evidence="14" id="KW-0234">DNA repair</keyword>
<feature type="binding site" evidence="17">
    <location>
        <begin position="323"/>
        <end position="330"/>
    </location>
    <ligand>
        <name>ATP</name>
        <dbReference type="ChEBI" id="CHEBI:30616"/>
    </ligand>
</feature>
<dbReference type="PROSITE" id="PS51192">
    <property type="entry name" value="HELICASE_ATP_BIND_1"/>
    <property type="match status" value="1"/>
</dbReference>
<accession>A0A1M6NFN0</accession>
<dbReference type="RefSeq" id="WP_238456672.1">
    <property type="nucleotide sequence ID" value="NZ_FRAR01000004.1"/>
</dbReference>
<feature type="short sequence motif" description="DEAH box" evidence="17">
    <location>
        <begin position="503"/>
        <end position="506"/>
    </location>
</feature>
<dbReference type="GO" id="GO:0006281">
    <property type="term" value="P:DNA repair"/>
    <property type="evidence" value="ECO:0007669"/>
    <property type="project" value="UniProtKB-KW"/>
</dbReference>
<dbReference type="SMART" id="SM00479">
    <property type="entry name" value="EXOIII"/>
    <property type="match status" value="1"/>
</dbReference>
<proteinExistence type="inferred from homology"/>
<protein>
    <recommendedName>
        <fullName evidence="17 18">3'-5' exonuclease DinG</fullName>
        <ecNumber evidence="17 18">3.1.-.-</ecNumber>
    </recommendedName>
</protein>
<dbReference type="GO" id="GO:0046872">
    <property type="term" value="F:metal ion binding"/>
    <property type="evidence" value="ECO:0007669"/>
    <property type="project" value="UniProtKB-KW"/>
</dbReference>
<evidence type="ECO:0000256" key="13">
    <source>
        <dbReference type="ARBA" id="ARBA00023125"/>
    </source>
</evidence>
<dbReference type="GO" id="GO:0006260">
    <property type="term" value="P:DNA replication"/>
    <property type="evidence" value="ECO:0007669"/>
    <property type="project" value="InterPro"/>
</dbReference>
<dbReference type="PROSITE" id="PS51193">
    <property type="entry name" value="HELICASE_ATP_BIND_2"/>
    <property type="match status" value="1"/>
</dbReference>
<dbReference type="SMART" id="SM00491">
    <property type="entry name" value="HELICc2"/>
    <property type="match status" value="1"/>
</dbReference>
<evidence type="ECO:0000256" key="15">
    <source>
        <dbReference type="ARBA" id="ARBA00023235"/>
    </source>
</evidence>
<evidence type="ECO:0000256" key="18">
    <source>
        <dbReference type="RuleBase" id="RU364106"/>
    </source>
</evidence>
<comment type="catalytic activity">
    <reaction evidence="16">
        <text>ATP + H2O = ADP + phosphate + H(+)</text>
        <dbReference type="Rhea" id="RHEA:13065"/>
        <dbReference type="ChEBI" id="CHEBI:15377"/>
        <dbReference type="ChEBI" id="CHEBI:15378"/>
        <dbReference type="ChEBI" id="CHEBI:30616"/>
        <dbReference type="ChEBI" id="CHEBI:43474"/>
        <dbReference type="ChEBI" id="CHEBI:456216"/>
        <dbReference type="EC" id="5.6.2.3"/>
    </reaction>
</comment>
<dbReference type="HAMAP" id="MF_02206">
    <property type="entry name" value="DinG_exonucl"/>
    <property type="match status" value="1"/>
</dbReference>
<keyword evidence="4" id="KW-0479">Metal-binding</keyword>
<keyword evidence="7 17" id="KW-0378">Hydrolase</keyword>
<dbReference type="InterPro" id="IPR013520">
    <property type="entry name" value="Ribonucl_H"/>
</dbReference>
<dbReference type="FunFam" id="3.30.420.10:FF:000045">
    <property type="entry name" value="3'-5' exonuclease DinG"/>
    <property type="match status" value="1"/>
</dbReference>
<comment type="cofactor">
    <cofactor evidence="1">
        <name>[4Fe-4S] cluster</name>
        <dbReference type="ChEBI" id="CHEBI:49883"/>
    </cofactor>
</comment>
<keyword evidence="8 22" id="KW-0347">Helicase</keyword>
<gene>
    <name evidence="17 18" type="primary">dinG</name>
    <name evidence="22" type="ORF">SAMN02745123_00109</name>
</gene>
<dbReference type="STRING" id="1121421.SAMN02745123_00109"/>
<evidence type="ECO:0000256" key="17">
    <source>
        <dbReference type="HAMAP-Rule" id="MF_02206"/>
    </source>
</evidence>
<organism evidence="22 23">
    <name type="scientific">Desulforamulus aeronauticus DSM 10349</name>
    <dbReference type="NCBI Taxonomy" id="1121421"/>
    <lineage>
        <taxon>Bacteria</taxon>
        <taxon>Bacillati</taxon>
        <taxon>Bacillota</taxon>
        <taxon>Clostridia</taxon>
        <taxon>Eubacteriales</taxon>
        <taxon>Peptococcaceae</taxon>
        <taxon>Desulforamulus</taxon>
    </lineage>
</organism>
<dbReference type="GO" id="GO:0008408">
    <property type="term" value="F:3'-5' exonuclease activity"/>
    <property type="evidence" value="ECO:0007669"/>
    <property type="project" value="UniProtKB-UniRule"/>
</dbReference>
<dbReference type="InterPro" id="IPR036397">
    <property type="entry name" value="RNaseH_sf"/>
</dbReference>
<evidence type="ECO:0000256" key="2">
    <source>
        <dbReference type="ARBA" id="ARBA00022485"/>
    </source>
</evidence>
<dbReference type="InterPro" id="IPR010614">
    <property type="entry name" value="RAD3-like_helicase_DEAD"/>
</dbReference>
<evidence type="ECO:0000256" key="6">
    <source>
        <dbReference type="ARBA" id="ARBA00022763"/>
    </source>
</evidence>
<keyword evidence="10 17" id="KW-0067">ATP-binding</keyword>
<dbReference type="GO" id="GO:0005524">
    <property type="term" value="F:ATP binding"/>
    <property type="evidence" value="ECO:0007669"/>
    <property type="project" value="UniProtKB-UniRule"/>
</dbReference>
<dbReference type="PANTHER" id="PTHR11472">
    <property type="entry name" value="DNA REPAIR DEAD HELICASE RAD3/XP-D SUBFAMILY MEMBER"/>
    <property type="match status" value="1"/>
</dbReference>
<dbReference type="SMART" id="SM00488">
    <property type="entry name" value="DEXDc2"/>
    <property type="match status" value="1"/>
</dbReference>
<dbReference type="InterPro" id="IPR045028">
    <property type="entry name" value="DinG/Rad3-like"/>
</dbReference>